<dbReference type="GO" id="GO:0006644">
    <property type="term" value="P:phospholipid metabolic process"/>
    <property type="evidence" value="ECO:0007669"/>
    <property type="project" value="TreeGrafter"/>
</dbReference>
<reference evidence="3" key="1">
    <citation type="submission" date="2015-01" db="EMBL/GenBank/DDBJ databases">
        <title>Flavisolibacter sp./LCS9/ whole genome sequencing.</title>
        <authorList>
            <person name="Kim M.K."/>
            <person name="Srinivasan S."/>
            <person name="Lee J.-J."/>
        </authorList>
    </citation>
    <scope>NUCLEOTIDE SEQUENCE [LARGE SCALE GENOMIC DNA]</scope>
    <source>
        <strain evidence="3">LCS9</strain>
    </source>
</reference>
<keyword evidence="3" id="KW-1185">Reference proteome</keyword>
<dbReference type="Gene3D" id="3.20.20.190">
    <property type="entry name" value="Phosphatidylinositol (PI) phosphodiesterase"/>
    <property type="match status" value="1"/>
</dbReference>
<gene>
    <name evidence="2" type="ORF">SY85_21380</name>
</gene>
<evidence type="ECO:0000313" key="3">
    <source>
        <dbReference type="Proteomes" id="UP000077177"/>
    </source>
</evidence>
<dbReference type="PANTHER" id="PTHR46320">
    <property type="entry name" value="GLYCEROPHOSPHODIESTER PHOSPHODIESTERASE 1"/>
    <property type="match status" value="1"/>
</dbReference>
<evidence type="ECO:0000313" key="2">
    <source>
        <dbReference type="EMBL" id="ANE53649.1"/>
    </source>
</evidence>
<name>A0A172U2U0_9BACT</name>
<reference evidence="2 3" key="2">
    <citation type="journal article" date="2016" name="Int. J. Syst. Evol. Microbiol.">
        <title>Flavisolibacter tropicus sp. nov., isolated from tropical soil.</title>
        <authorList>
            <person name="Lee J.J."/>
            <person name="Kang M.S."/>
            <person name="Kim G.S."/>
            <person name="Lee C.S."/>
            <person name="Lim S."/>
            <person name="Lee J."/>
            <person name="Roh S.H."/>
            <person name="Kang H."/>
            <person name="Ha J.M."/>
            <person name="Bae S."/>
            <person name="Jung H.Y."/>
            <person name="Kim M.K."/>
        </authorList>
    </citation>
    <scope>NUCLEOTIDE SEQUENCE [LARGE SCALE GENOMIC DNA]</scope>
    <source>
        <strain evidence="2 3">LCS9</strain>
    </source>
</reference>
<dbReference type="GO" id="GO:0005886">
    <property type="term" value="C:plasma membrane"/>
    <property type="evidence" value="ECO:0007669"/>
    <property type="project" value="TreeGrafter"/>
</dbReference>
<dbReference type="GO" id="GO:0008889">
    <property type="term" value="F:glycerophosphodiester phosphodiesterase activity"/>
    <property type="evidence" value="ECO:0007669"/>
    <property type="project" value="TreeGrafter"/>
</dbReference>
<dbReference type="AlphaFoldDB" id="A0A172U2U0"/>
<evidence type="ECO:0000259" key="1">
    <source>
        <dbReference type="PROSITE" id="PS51704"/>
    </source>
</evidence>
<dbReference type="GO" id="GO:0070291">
    <property type="term" value="P:N-acylethanolamine metabolic process"/>
    <property type="evidence" value="ECO:0007669"/>
    <property type="project" value="TreeGrafter"/>
</dbReference>
<dbReference type="SUPFAM" id="SSF51695">
    <property type="entry name" value="PLC-like phosphodiesterases"/>
    <property type="match status" value="1"/>
</dbReference>
<dbReference type="EMBL" id="CP011390">
    <property type="protein sequence ID" value="ANE53649.1"/>
    <property type="molecule type" value="Genomic_DNA"/>
</dbReference>
<dbReference type="STRING" id="1492898.SY85_21380"/>
<dbReference type="Pfam" id="PF03009">
    <property type="entry name" value="GDPD"/>
    <property type="match status" value="1"/>
</dbReference>
<protein>
    <submittedName>
        <fullName evidence="2">Glycerophosphodiester phosphodiesterase</fullName>
    </submittedName>
</protein>
<dbReference type="PANTHER" id="PTHR46320:SF1">
    <property type="entry name" value="GLYCEROPHOSPHODIESTER PHOSPHODIESTERASE 1"/>
    <property type="match status" value="1"/>
</dbReference>
<dbReference type="InterPro" id="IPR030395">
    <property type="entry name" value="GP_PDE_dom"/>
</dbReference>
<dbReference type="InterPro" id="IPR017946">
    <property type="entry name" value="PLC-like_Pdiesterase_TIM-brl"/>
</dbReference>
<dbReference type="CDD" id="cd08566">
    <property type="entry name" value="GDPD_AtGDE_like"/>
    <property type="match status" value="1"/>
</dbReference>
<dbReference type="PROSITE" id="PS51704">
    <property type="entry name" value="GP_PDE"/>
    <property type="match status" value="1"/>
</dbReference>
<dbReference type="KEGG" id="fla:SY85_21380"/>
<dbReference type="Proteomes" id="UP000077177">
    <property type="component" value="Chromosome"/>
</dbReference>
<dbReference type="GO" id="GO:0006580">
    <property type="term" value="P:ethanolamine metabolic process"/>
    <property type="evidence" value="ECO:0007669"/>
    <property type="project" value="TreeGrafter"/>
</dbReference>
<feature type="domain" description="GP-PDE" evidence="1">
    <location>
        <begin position="36"/>
        <end position="279"/>
    </location>
</feature>
<proteinExistence type="predicted"/>
<organism evidence="2 3">
    <name type="scientific">Flavisolibacter tropicus</name>
    <dbReference type="NCBI Taxonomy" id="1492898"/>
    <lineage>
        <taxon>Bacteria</taxon>
        <taxon>Pseudomonadati</taxon>
        <taxon>Bacteroidota</taxon>
        <taxon>Chitinophagia</taxon>
        <taxon>Chitinophagales</taxon>
        <taxon>Chitinophagaceae</taxon>
        <taxon>Flavisolibacter</taxon>
    </lineage>
</organism>
<dbReference type="PATRIC" id="fig|1492898.3.peg.4638"/>
<accession>A0A172U2U0</accession>
<sequence length="293" mass="32908">MLFISYEGAAQKMHSLKVNSEKELHQFFRRTGKDIPIISGHRGGKFKDYPENSIEALAYTLQHTPAFFEVDPRLTKDSVVVLFHDATLDRTSTGKGKLSDYTWEEVKQLKLKDSEGNITPYRIPTLKEALLWAKGKTLLNLDKKDVPPEMIAKIIDENDAAAHVLLTVHNVKDARFYYEHNSNLMFSAHILKPESLQAFESSGIPWSNIMAYIGPNLTAENKMILDDLHARNVKCMIGTGPSNDKLKDPAERMSSYQELIAGGVDIIESDLPIDVAHALSKQTTKKSKRAKKG</sequence>